<evidence type="ECO:0000313" key="3">
    <source>
        <dbReference type="Proteomes" id="UP000290378"/>
    </source>
</evidence>
<gene>
    <name evidence="2" type="ORF">CP963_03010</name>
</gene>
<name>A0AA94JWR4_9BACT</name>
<evidence type="ECO:0000313" key="2">
    <source>
        <dbReference type="EMBL" id="RXI42487.1"/>
    </source>
</evidence>
<dbReference type="EMBL" id="NXII01000003">
    <property type="protein sequence ID" value="RXI42487.1"/>
    <property type="molecule type" value="Genomic_DNA"/>
</dbReference>
<keyword evidence="1" id="KW-0175">Coiled coil</keyword>
<comment type="caution">
    <text evidence="2">The sequence shown here is derived from an EMBL/GenBank/DDBJ whole genome shotgun (WGS) entry which is preliminary data.</text>
</comment>
<feature type="coiled-coil region" evidence="1">
    <location>
        <begin position="95"/>
        <end position="132"/>
    </location>
</feature>
<keyword evidence="3" id="KW-1185">Reference proteome</keyword>
<protein>
    <submittedName>
        <fullName evidence="2">Uncharacterized protein</fullName>
    </submittedName>
</protein>
<accession>A0AA94JWR4</accession>
<dbReference type="AlphaFoldDB" id="A0AA94JWR4"/>
<proteinExistence type="predicted"/>
<reference evidence="2 3" key="1">
    <citation type="submission" date="2017-09" db="EMBL/GenBank/DDBJ databases">
        <title>Genomics of the genus Arcobacter.</title>
        <authorList>
            <person name="Perez-Cataluna A."/>
            <person name="Figueras M.J."/>
            <person name="Salas-Masso N."/>
        </authorList>
    </citation>
    <scope>NUCLEOTIDE SEQUENCE [LARGE SCALE GENOMIC DNA]</scope>
    <source>
        <strain evidence="2 3">CECT 7834</strain>
    </source>
</reference>
<dbReference type="RefSeq" id="WP_129012815.1">
    <property type="nucleotide sequence ID" value="NZ_CBCSEI010000001.1"/>
</dbReference>
<evidence type="ECO:0000256" key="1">
    <source>
        <dbReference type="SAM" id="Coils"/>
    </source>
</evidence>
<sequence>MNNIKVLDKLEIHYYLTDGSHSMNAFVRNKAEKDLLDALRKIGELLDSELEIETEAYQEGGLKELILIGFLGTLHYLSPSINDIITHYTTKDAVVEELDKKIKEETLKNLQLNNKQKELELEKDIDKKLENKLVQKYISNFYKKIDDYKKVEKIGFKDLTNNSKEIIVERQYFKNFILEDNVTIEEDDEAMIEIISPVLKEGKYNWRGKYKSEKIDFSMGDTKFKQEVIEGKHTFLNGSLILSSLHIKITFDEFGDEKRKNYSVQKVYGTQEIELGELKLRDIGKKKKDKDLFEKQCPSLFDLLDKNENKND</sequence>
<organism evidence="2 3">
    <name type="scientific">Arcobacter cloacae</name>
    <dbReference type="NCBI Taxonomy" id="1054034"/>
    <lineage>
        <taxon>Bacteria</taxon>
        <taxon>Pseudomonadati</taxon>
        <taxon>Campylobacterota</taxon>
        <taxon>Epsilonproteobacteria</taxon>
        <taxon>Campylobacterales</taxon>
        <taxon>Arcobacteraceae</taxon>
        <taxon>Arcobacter</taxon>
    </lineage>
</organism>
<dbReference type="Proteomes" id="UP000290378">
    <property type="component" value="Unassembled WGS sequence"/>
</dbReference>